<evidence type="ECO:0000256" key="5">
    <source>
        <dbReference type="ARBA" id="ARBA00022917"/>
    </source>
</evidence>
<dbReference type="Pfam" id="PF00749">
    <property type="entry name" value="tRNA-synt_1c"/>
    <property type="match status" value="1"/>
</dbReference>
<dbReference type="HAMAP" id="MF_00022">
    <property type="entry name" value="Glu_tRNA_synth_type1"/>
    <property type="match status" value="1"/>
</dbReference>
<dbReference type="CDD" id="cd00808">
    <property type="entry name" value="GluRS_core"/>
    <property type="match status" value="1"/>
</dbReference>
<dbReference type="PROSITE" id="PS00178">
    <property type="entry name" value="AA_TRNA_LIGASE_I"/>
    <property type="match status" value="1"/>
</dbReference>
<dbReference type="Gene3D" id="1.10.10.350">
    <property type="match status" value="1"/>
</dbReference>
<comment type="cofactor">
    <cofactor evidence="7">
        <name>Zn(2+)</name>
        <dbReference type="ChEBI" id="CHEBI:29105"/>
    </cofactor>
    <text evidence="7">Binds 1 zinc ion per subunit.</text>
</comment>
<dbReference type="FunFam" id="3.40.50.620:FF:000045">
    <property type="entry name" value="Glutamate--tRNA ligase, mitochondrial"/>
    <property type="match status" value="1"/>
</dbReference>
<keyword evidence="7" id="KW-0862">Zinc</keyword>
<dbReference type="Gene3D" id="3.40.50.620">
    <property type="entry name" value="HUPs"/>
    <property type="match status" value="1"/>
</dbReference>
<comment type="catalytic activity">
    <reaction evidence="7">
        <text>tRNA(Glu) + L-glutamate + ATP = L-glutamyl-tRNA(Glu) + AMP + diphosphate</text>
        <dbReference type="Rhea" id="RHEA:23540"/>
        <dbReference type="Rhea" id="RHEA-COMP:9663"/>
        <dbReference type="Rhea" id="RHEA-COMP:9680"/>
        <dbReference type="ChEBI" id="CHEBI:29985"/>
        <dbReference type="ChEBI" id="CHEBI:30616"/>
        <dbReference type="ChEBI" id="CHEBI:33019"/>
        <dbReference type="ChEBI" id="CHEBI:78442"/>
        <dbReference type="ChEBI" id="CHEBI:78520"/>
        <dbReference type="ChEBI" id="CHEBI:456215"/>
        <dbReference type="EC" id="6.1.1.17"/>
    </reaction>
</comment>
<feature type="short sequence motif" description="'HIGH' region" evidence="7">
    <location>
        <begin position="9"/>
        <end position="19"/>
    </location>
</feature>
<feature type="binding site" evidence="7">
    <location>
        <position position="133"/>
    </location>
    <ligand>
        <name>Zn(2+)</name>
        <dbReference type="ChEBI" id="CHEBI:29105"/>
    </ligand>
</feature>
<dbReference type="InterPro" id="IPR001412">
    <property type="entry name" value="aa-tRNA-synth_I_CS"/>
</dbReference>
<feature type="domain" description="Aminoacyl-tRNA synthetase class I anticodon-binding" evidence="9">
    <location>
        <begin position="332"/>
        <end position="477"/>
    </location>
</feature>
<evidence type="ECO:0000256" key="3">
    <source>
        <dbReference type="ARBA" id="ARBA00022741"/>
    </source>
</evidence>
<gene>
    <name evidence="7" type="primary">gltX</name>
    <name evidence="10" type="ORF">H9804_10730</name>
</gene>
<evidence type="ECO:0000313" key="11">
    <source>
        <dbReference type="Proteomes" id="UP000824176"/>
    </source>
</evidence>
<evidence type="ECO:0000256" key="4">
    <source>
        <dbReference type="ARBA" id="ARBA00022840"/>
    </source>
</evidence>
<evidence type="ECO:0000259" key="9">
    <source>
        <dbReference type="Pfam" id="PF19269"/>
    </source>
</evidence>
<feature type="domain" description="Glutamyl/glutaminyl-tRNA synthetase class Ib catalytic" evidence="8">
    <location>
        <begin position="3"/>
        <end position="318"/>
    </location>
</feature>
<dbReference type="GO" id="GO:0008270">
    <property type="term" value="F:zinc ion binding"/>
    <property type="evidence" value="ECO:0007669"/>
    <property type="project" value="UniProtKB-UniRule"/>
</dbReference>
<dbReference type="AlphaFoldDB" id="A0A9D2KCR1"/>
<evidence type="ECO:0000256" key="2">
    <source>
        <dbReference type="ARBA" id="ARBA00022598"/>
    </source>
</evidence>
<keyword evidence="7" id="KW-0479">Metal-binding</keyword>
<proteinExistence type="inferred from homology"/>
<comment type="caution">
    <text evidence="10">The sequence shown here is derived from an EMBL/GenBank/DDBJ whole genome shotgun (WGS) entry which is preliminary data.</text>
</comment>
<evidence type="ECO:0000256" key="7">
    <source>
        <dbReference type="HAMAP-Rule" id="MF_00022"/>
    </source>
</evidence>
<dbReference type="SUPFAM" id="SSF48163">
    <property type="entry name" value="An anticodon-binding domain of class I aminoacyl-tRNA synthetases"/>
    <property type="match status" value="1"/>
</dbReference>
<dbReference type="Proteomes" id="UP000824176">
    <property type="component" value="Unassembled WGS sequence"/>
</dbReference>
<name>A0A9D2KCR1_9BACT</name>
<organism evidence="10 11">
    <name type="scientific">Candidatus Mucispirillum faecigallinarum</name>
    <dbReference type="NCBI Taxonomy" id="2838699"/>
    <lineage>
        <taxon>Bacteria</taxon>
        <taxon>Pseudomonadati</taxon>
        <taxon>Deferribacterota</taxon>
        <taxon>Deferribacteres</taxon>
        <taxon>Deferribacterales</taxon>
        <taxon>Mucispirillaceae</taxon>
        <taxon>Mucispirillum</taxon>
    </lineage>
</organism>
<comment type="similarity">
    <text evidence="1 7">Belongs to the class-I aminoacyl-tRNA synthetase family. Glutamate--tRNA ligase type 1 subfamily.</text>
</comment>
<dbReference type="InterPro" id="IPR008925">
    <property type="entry name" value="aa_tRNA-synth_I_cd-bd_sf"/>
</dbReference>
<keyword evidence="6 7" id="KW-0030">Aminoacyl-tRNA synthetase</keyword>
<reference evidence="10" key="2">
    <citation type="submission" date="2021-04" db="EMBL/GenBank/DDBJ databases">
        <authorList>
            <person name="Gilroy R."/>
        </authorList>
    </citation>
    <scope>NUCLEOTIDE SEQUENCE</scope>
    <source>
        <strain evidence="10">ChiW4-1371</strain>
    </source>
</reference>
<dbReference type="GO" id="GO:0005524">
    <property type="term" value="F:ATP binding"/>
    <property type="evidence" value="ECO:0007669"/>
    <property type="project" value="UniProtKB-UniRule"/>
</dbReference>
<dbReference type="InterPro" id="IPR049940">
    <property type="entry name" value="GluQ/Sye"/>
</dbReference>
<dbReference type="InterPro" id="IPR000924">
    <property type="entry name" value="Glu/Gln-tRNA-synth"/>
</dbReference>
<accession>A0A9D2KCR1</accession>
<dbReference type="InterPro" id="IPR045462">
    <property type="entry name" value="aa-tRNA-synth_I_cd-bd"/>
</dbReference>
<feature type="short sequence motif" description="'KMSKS' region" evidence="7">
    <location>
        <begin position="249"/>
        <end position="253"/>
    </location>
</feature>
<comment type="function">
    <text evidence="7">Catalyzes the attachment of glutamate to tRNA(Glu) in a two-step reaction: glutamate is first activated by ATP to form Glu-AMP and then transferred to the acceptor end of tRNA(Glu).</text>
</comment>
<comment type="subunit">
    <text evidence="7">Monomer.</text>
</comment>
<dbReference type="SUPFAM" id="SSF52374">
    <property type="entry name" value="Nucleotidylyl transferase"/>
    <property type="match status" value="1"/>
</dbReference>
<dbReference type="InterPro" id="IPR004527">
    <property type="entry name" value="Glu-tRNA-ligase_bac/mito"/>
</dbReference>
<comment type="subcellular location">
    <subcellularLocation>
        <location evidence="7">Cytoplasm</location>
    </subcellularLocation>
</comment>
<keyword evidence="7" id="KW-0963">Cytoplasm</keyword>
<evidence type="ECO:0000259" key="8">
    <source>
        <dbReference type="Pfam" id="PF00749"/>
    </source>
</evidence>
<sequence>MSIRVRFAPSPTGHIHVGNVRTALFNYLFARSQGGKFILRIEDTDLERSTLESEELIYEDLEWLGLDYDEGPKKGGDYGPYRQTERFDIYYKYAEKLMEEGYAYKCFCTKEELDADREKAQKEGRAYIYNGKCAHLTKEEIAEREARGEKASIRFRAFKPSIMVHDMIHGDIEFPTNAFGDFIIIRPDGAPIYNYVVVIDDALMEISHVIRGDDHLSNTPKQALIYEAIGHKAPVFAHIPMILGPDHAKLSKRHGNTSVEEFRKAGYLKEAMINYMSLLSWSSDDERELFTIDELIEKFSMNRVSKSAAVFDFDKLKWMNGIYIRGKEISELLTLCTPYIIESGLADEKYINENKEKMQAMLLSVRDNFTLLSDAPEYLKVYFKLPDEITDEAKEMLALETSKGVLDLFLSKIAGKDYLDAESYKAIMKEIQKETGTKGKPLYMAVRSGVTRSTKGPEMDSVATLLSCSELTRRITETMKLAGLL</sequence>
<feature type="binding site" evidence="7">
    <location>
        <position position="106"/>
    </location>
    <ligand>
        <name>Zn(2+)</name>
        <dbReference type="ChEBI" id="CHEBI:29105"/>
    </ligand>
</feature>
<dbReference type="EC" id="6.1.1.17" evidence="7"/>
<dbReference type="InterPro" id="IPR020751">
    <property type="entry name" value="aa-tRNA-synth_I_codon-bd_sub2"/>
</dbReference>
<dbReference type="GO" id="GO:0005737">
    <property type="term" value="C:cytoplasm"/>
    <property type="evidence" value="ECO:0007669"/>
    <property type="project" value="UniProtKB-SubCell"/>
</dbReference>
<dbReference type="InterPro" id="IPR033910">
    <property type="entry name" value="GluRS_core"/>
</dbReference>
<dbReference type="PANTHER" id="PTHR43311:SF2">
    <property type="entry name" value="GLUTAMATE--TRNA LIGASE, MITOCHONDRIAL-RELATED"/>
    <property type="match status" value="1"/>
</dbReference>
<keyword evidence="2 7" id="KW-0436">Ligase</keyword>
<dbReference type="NCBIfam" id="TIGR00464">
    <property type="entry name" value="gltX_bact"/>
    <property type="match status" value="1"/>
</dbReference>
<keyword evidence="4 7" id="KW-0067">ATP-binding</keyword>
<keyword evidence="5 7" id="KW-0648">Protein biosynthesis</keyword>
<evidence type="ECO:0000313" key="10">
    <source>
        <dbReference type="EMBL" id="HIZ90411.1"/>
    </source>
</evidence>
<evidence type="ECO:0000256" key="1">
    <source>
        <dbReference type="ARBA" id="ARBA00007894"/>
    </source>
</evidence>
<dbReference type="GO" id="GO:0004818">
    <property type="term" value="F:glutamate-tRNA ligase activity"/>
    <property type="evidence" value="ECO:0007669"/>
    <property type="project" value="UniProtKB-UniRule"/>
</dbReference>
<reference evidence="10" key="1">
    <citation type="journal article" date="2021" name="PeerJ">
        <title>Extensive microbial diversity within the chicken gut microbiome revealed by metagenomics and culture.</title>
        <authorList>
            <person name="Gilroy R."/>
            <person name="Ravi A."/>
            <person name="Getino M."/>
            <person name="Pursley I."/>
            <person name="Horton D.L."/>
            <person name="Alikhan N.F."/>
            <person name="Baker D."/>
            <person name="Gharbi K."/>
            <person name="Hall N."/>
            <person name="Watson M."/>
            <person name="Adriaenssens E.M."/>
            <person name="Foster-Nyarko E."/>
            <person name="Jarju S."/>
            <person name="Secka A."/>
            <person name="Antonio M."/>
            <person name="Oren A."/>
            <person name="Chaudhuri R.R."/>
            <person name="La Ragione R."/>
            <person name="Hildebrand F."/>
            <person name="Pallen M.J."/>
        </authorList>
    </citation>
    <scope>NUCLEOTIDE SEQUENCE</scope>
    <source>
        <strain evidence="10">ChiW4-1371</strain>
    </source>
</reference>
<dbReference type="GO" id="GO:0006424">
    <property type="term" value="P:glutamyl-tRNA aminoacylation"/>
    <property type="evidence" value="ECO:0007669"/>
    <property type="project" value="UniProtKB-UniRule"/>
</dbReference>
<dbReference type="PANTHER" id="PTHR43311">
    <property type="entry name" value="GLUTAMATE--TRNA LIGASE"/>
    <property type="match status" value="1"/>
</dbReference>
<dbReference type="Pfam" id="PF19269">
    <property type="entry name" value="Anticodon_2"/>
    <property type="match status" value="1"/>
</dbReference>
<dbReference type="PRINTS" id="PR00987">
    <property type="entry name" value="TRNASYNTHGLU"/>
</dbReference>
<feature type="binding site" evidence="7">
    <location>
        <position position="135"/>
    </location>
    <ligand>
        <name>Zn(2+)</name>
        <dbReference type="ChEBI" id="CHEBI:29105"/>
    </ligand>
</feature>
<evidence type="ECO:0000256" key="6">
    <source>
        <dbReference type="ARBA" id="ARBA00023146"/>
    </source>
</evidence>
<protein>
    <recommendedName>
        <fullName evidence="7">Glutamate--tRNA ligase</fullName>
        <ecNumber evidence="7">6.1.1.17</ecNumber>
    </recommendedName>
    <alternativeName>
        <fullName evidence="7">Glutamyl-tRNA synthetase</fullName>
        <shortName evidence="7">GluRS</shortName>
    </alternativeName>
</protein>
<dbReference type="InterPro" id="IPR014729">
    <property type="entry name" value="Rossmann-like_a/b/a_fold"/>
</dbReference>
<dbReference type="GO" id="GO:0000049">
    <property type="term" value="F:tRNA binding"/>
    <property type="evidence" value="ECO:0007669"/>
    <property type="project" value="InterPro"/>
</dbReference>
<keyword evidence="3 7" id="KW-0547">Nucleotide-binding</keyword>
<feature type="binding site" evidence="7">
    <location>
        <position position="108"/>
    </location>
    <ligand>
        <name>Zn(2+)</name>
        <dbReference type="ChEBI" id="CHEBI:29105"/>
    </ligand>
</feature>
<feature type="binding site" evidence="7">
    <location>
        <position position="252"/>
    </location>
    <ligand>
        <name>ATP</name>
        <dbReference type="ChEBI" id="CHEBI:30616"/>
    </ligand>
</feature>
<dbReference type="InterPro" id="IPR020058">
    <property type="entry name" value="Glu/Gln-tRNA-synth_Ib_cat-dom"/>
</dbReference>
<dbReference type="EMBL" id="DXAQ01000160">
    <property type="protein sequence ID" value="HIZ90411.1"/>
    <property type="molecule type" value="Genomic_DNA"/>
</dbReference>